<evidence type="ECO:0000313" key="5">
    <source>
        <dbReference type="EMBL" id="MST72790.1"/>
    </source>
</evidence>
<reference evidence="5 6" key="1">
    <citation type="submission" date="2019-08" db="EMBL/GenBank/DDBJ databases">
        <title>In-depth cultivation of the pig gut microbiome towards novel bacterial diversity and tailored functional studies.</title>
        <authorList>
            <person name="Wylensek D."/>
            <person name="Hitch T.C.A."/>
            <person name="Clavel T."/>
        </authorList>
    </citation>
    <scope>NUCLEOTIDE SEQUENCE [LARGE SCALE GENOMIC DNA]</scope>
    <source>
        <strain evidence="5 6">CA-Schmier-601-WT-1</strain>
    </source>
</reference>
<dbReference type="SMART" id="SM00895">
    <property type="entry name" value="FCD"/>
    <property type="match status" value="1"/>
</dbReference>
<sequence length="216" mass="24549">MAGQASTSLKQRVYDELRARIERGELKEGERVAELAVCDSLGVSRTPVREALIQLEADGYLEGIPRRGFRVRSFDEQSAREVFEMLGPLDGRAALLALPNMNGDDLADMGFLCESMELAIAGGLTARYYDLQHEFHQHYIDRCGNRRLMKALGELMSQLSSRSYQRDDPQALQNMRAANEEHRHILELFEAGDGKALQDYIRDVHWSLDNVEFATW</sequence>
<dbReference type="InterPro" id="IPR000524">
    <property type="entry name" value="Tscrpt_reg_HTH_GntR"/>
</dbReference>
<evidence type="ECO:0000259" key="4">
    <source>
        <dbReference type="PROSITE" id="PS50949"/>
    </source>
</evidence>
<evidence type="ECO:0000313" key="6">
    <source>
        <dbReference type="Proteomes" id="UP000469325"/>
    </source>
</evidence>
<dbReference type="SUPFAM" id="SSF48008">
    <property type="entry name" value="GntR ligand-binding domain-like"/>
    <property type="match status" value="1"/>
</dbReference>
<dbReference type="PANTHER" id="PTHR43537:SF24">
    <property type="entry name" value="GLUCONATE OPERON TRANSCRIPTIONAL REPRESSOR"/>
    <property type="match status" value="1"/>
</dbReference>
<protein>
    <submittedName>
        <fullName evidence="5">GntR family transcriptional regulator</fullName>
    </submittedName>
</protein>
<dbReference type="RefSeq" id="WP_154435270.1">
    <property type="nucleotide sequence ID" value="NZ_VUNC01000004.1"/>
</dbReference>
<keyword evidence="3" id="KW-0804">Transcription</keyword>
<dbReference type="Gene3D" id="1.20.120.530">
    <property type="entry name" value="GntR ligand-binding domain-like"/>
    <property type="match status" value="1"/>
</dbReference>
<evidence type="ECO:0000256" key="3">
    <source>
        <dbReference type="ARBA" id="ARBA00023163"/>
    </source>
</evidence>
<evidence type="ECO:0000256" key="2">
    <source>
        <dbReference type="ARBA" id="ARBA00023125"/>
    </source>
</evidence>
<comment type="caution">
    <text evidence="5">The sequence shown here is derived from an EMBL/GenBank/DDBJ whole genome shotgun (WGS) entry which is preliminary data.</text>
</comment>
<dbReference type="AlphaFoldDB" id="A0A6N7XB47"/>
<dbReference type="Proteomes" id="UP000469325">
    <property type="component" value="Unassembled WGS sequence"/>
</dbReference>
<keyword evidence="2" id="KW-0238">DNA-binding</keyword>
<dbReference type="InterPro" id="IPR008920">
    <property type="entry name" value="TF_FadR/GntR_C"/>
</dbReference>
<dbReference type="PRINTS" id="PR00035">
    <property type="entry name" value="HTHGNTR"/>
</dbReference>
<dbReference type="CDD" id="cd07377">
    <property type="entry name" value="WHTH_GntR"/>
    <property type="match status" value="1"/>
</dbReference>
<dbReference type="InterPro" id="IPR011711">
    <property type="entry name" value="GntR_C"/>
</dbReference>
<keyword evidence="1" id="KW-0805">Transcription regulation</keyword>
<dbReference type="Gene3D" id="1.10.10.10">
    <property type="entry name" value="Winged helix-like DNA-binding domain superfamily/Winged helix DNA-binding domain"/>
    <property type="match status" value="1"/>
</dbReference>
<feature type="domain" description="HTH gntR-type" evidence="4">
    <location>
        <begin position="7"/>
        <end position="74"/>
    </location>
</feature>
<dbReference type="SUPFAM" id="SSF46785">
    <property type="entry name" value="Winged helix' DNA-binding domain"/>
    <property type="match status" value="1"/>
</dbReference>
<dbReference type="EMBL" id="VUNC01000004">
    <property type="protein sequence ID" value="MST72790.1"/>
    <property type="molecule type" value="Genomic_DNA"/>
</dbReference>
<dbReference type="PANTHER" id="PTHR43537">
    <property type="entry name" value="TRANSCRIPTIONAL REGULATOR, GNTR FAMILY"/>
    <property type="match status" value="1"/>
</dbReference>
<keyword evidence="6" id="KW-1185">Reference proteome</keyword>
<dbReference type="InterPro" id="IPR036390">
    <property type="entry name" value="WH_DNA-bd_sf"/>
</dbReference>
<dbReference type="GO" id="GO:0003700">
    <property type="term" value="F:DNA-binding transcription factor activity"/>
    <property type="evidence" value="ECO:0007669"/>
    <property type="project" value="InterPro"/>
</dbReference>
<dbReference type="PROSITE" id="PS50949">
    <property type="entry name" value="HTH_GNTR"/>
    <property type="match status" value="1"/>
</dbReference>
<evidence type="ECO:0000256" key="1">
    <source>
        <dbReference type="ARBA" id="ARBA00023015"/>
    </source>
</evidence>
<name>A0A6N7XB47_9ACTN</name>
<organism evidence="5 6">
    <name type="scientific">Olsenella porci</name>
    <dbReference type="NCBI Taxonomy" id="2652279"/>
    <lineage>
        <taxon>Bacteria</taxon>
        <taxon>Bacillati</taxon>
        <taxon>Actinomycetota</taxon>
        <taxon>Coriobacteriia</taxon>
        <taxon>Coriobacteriales</taxon>
        <taxon>Atopobiaceae</taxon>
        <taxon>Olsenella</taxon>
    </lineage>
</organism>
<proteinExistence type="predicted"/>
<dbReference type="SMART" id="SM00345">
    <property type="entry name" value="HTH_GNTR"/>
    <property type="match status" value="1"/>
</dbReference>
<dbReference type="Pfam" id="PF07729">
    <property type="entry name" value="FCD"/>
    <property type="match status" value="1"/>
</dbReference>
<dbReference type="GO" id="GO:0003677">
    <property type="term" value="F:DNA binding"/>
    <property type="evidence" value="ECO:0007669"/>
    <property type="project" value="UniProtKB-KW"/>
</dbReference>
<dbReference type="Pfam" id="PF00392">
    <property type="entry name" value="GntR"/>
    <property type="match status" value="1"/>
</dbReference>
<accession>A0A6N7XB47</accession>
<gene>
    <name evidence="5" type="ORF">FYJ68_06685</name>
</gene>
<dbReference type="InterPro" id="IPR036388">
    <property type="entry name" value="WH-like_DNA-bd_sf"/>
</dbReference>